<organism evidence="2 3">
    <name type="scientific">Pseudomonas kuykendallii</name>
    <dbReference type="NCBI Taxonomy" id="1007099"/>
    <lineage>
        <taxon>Bacteria</taxon>
        <taxon>Pseudomonadati</taxon>
        <taxon>Pseudomonadota</taxon>
        <taxon>Gammaproteobacteria</taxon>
        <taxon>Pseudomonadales</taxon>
        <taxon>Pseudomonadaceae</taxon>
        <taxon>Pseudomonas</taxon>
    </lineage>
</organism>
<keyword evidence="2" id="KW-0378">Hydrolase</keyword>
<evidence type="ECO:0000259" key="1">
    <source>
        <dbReference type="Pfam" id="PF08722"/>
    </source>
</evidence>
<keyword evidence="2" id="KW-0255">Endonuclease</keyword>
<dbReference type="AlphaFoldDB" id="A0A2W5CZN2"/>
<dbReference type="InterPro" id="IPR014833">
    <property type="entry name" value="TnsA_N"/>
</dbReference>
<keyword evidence="2" id="KW-0540">Nuclease</keyword>
<evidence type="ECO:0000313" key="2">
    <source>
        <dbReference type="EMBL" id="PZP21660.1"/>
    </source>
</evidence>
<dbReference type="RefSeq" id="WP_079867842.1">
    <property type="nucleotide sequence ID" value="NZ_QFOH01000026.1"/>
</dbReference>
<sequence length="261" mass="30560">MRPHIKDVTPYQFPQHLDELMEGLHMAVRKIGPSSYTNTGYIPNSKGVRVQRTESMLEQQFLSLLDYDNRVQGYQAQPFKIRWRAPNGRWREFTPDVIVSYTADAQAEEPWLKPTVYEVKTRVELAAKWADLRPKFQAAMRWARDYGCRFKIITETEIRTPYLVNVEHFMHYRSFRLGEQPDAGRMQRLLLEALYEGNKGTSREVLTYITSDKMEQARLTPWLWNLVTLELVGTDLAQPFNMNSPIWITDRGVITLGVMKQ</sequence>
<name>A0A2W5CZN2_9PSED</name>
<accession>A0A2W5CZN2</accession>
<comment type="caution">
    <text evidence="2">The sequence shown here is derived from an EMBL/GenBank/DDBJ whole genome shotgun (WGS) entry which is preliminary data.</text>
</comment>
<dbReference type="Proteomes" id="UP000249198">
    <property type="component" value="Unassembled WGS sequence"/>
</dbReference>
<proteinExistence type="predicted"/>
<dbReference type="GO" id="GO:0004519">
    <property type="term" value="F:endonuclease activity"/>
    <property type="evidence" value="ECO:0007669"/>
    <property type="project" value="UniProtKB-KW"/>
</dbReference>
<evidence type="ECO:0000313" key="3">
    <source>
        <dbReference type="Proteomes" id="UP000249198"/>
    </source>
</evidence>
<reference evidence="2 3" key="1">
    <citation type="submission" date="2017-08" db="EMBL/GenBank/DDBJ databases">
        <title>Infants hospitalized years apart are colonized by the same room-sourced microbial strains.</title>
        <authorList>
            <person name="Brooks B."/>
            <person name="Olm M.R."/>
            <person name="Firek B.A."/>
            <person name="Baker R."/>
            <person name="Thomas B.C."/>
            <person name="Morowitz M.J."/>
            <person name="Banfield J.F."/>
        </authorList>
    </citation>
    <scope>NUCLEOTIDE SEQUENCE [LARGE SCALE GENOMIC DNA]</scope>
    <source>
        <strain evidence="2">S2_009_000_R2_77</strain>
    </source>
</reference>
<dbReference type="EMBL" id="QFOH01000026">
    <property type="protein sequence ID" value="PZP21660.1"/>
    <property type="molecule type" value="Genomic_DNA"/>
</dbReference>
<dbReference type="Pfam" id="PF08722">
    <property type="entry name" value="Tn7_TnsA-like_N"/>
    <property type="match status" value="1"/>
</dbReference>
<protein>
    <submittedName>
        <fullName evidence="2">Heteromeric transposase endonuclease subunit TnsA</fullName>
    </submittedName>
</protein>
<gene>
    <name evidence="2" type="ORF">DI599_18340</name>
</gene>
<feature type="domain" description="TnsA endonuclease N-terminal" evidence="1">
    <location>
        <begin position="68"/>
        <end position="155"/>
    </location>
</feature>